<accession>A0ABQ2MVG9</accession>
<dbReference type="EMBL" id="BMNG01000026">
    <property type="protein sequence ID" value="GGO59071.1"/>
    <property type="molecule type" value="Genomic_DNA"/>
</dbReference>
<evidence type="ECO:0000313" key="2">
    <source>
        <dbReference type="EMBL" id="GGO59071.1"/>
    </source>
</evidence>
<evidence type="ECO:0000256" key="1">
    <source>
        <dbReference type="SAM" id="MobiDB-lite"/>
    </source>
</evidence>
<dbReference type="Proteomes" id="UP000656881">
    <property type="component" value="Unassembled WGS sequence"/>
</dbReference>
<proteinExistence type="predicted"/>
<sequence length="202" mass="21407">MNANPDTPKSSSARWPLLAAAVCALIGLVLLLPADGPNTSPRNAAAPTRPAPIAADGTSEKTTPAPEPDTGSKAPATDDIPVPGDGPGGDHAVQHLLDRSSPTDLPRRTEKQLVALASRVWTAEITGAERSQWPAYFAEQPLRAPYRDVRIQAGIARSAGGRPDRARVRLVWAGTDPAGQAQDGRPAHVLLARHNSRWEPIR</sequence>
<evidence type="ECO:0008006" key="4">
    <source>
        <dbReference type="Google" id="ProtNLM"/>
    </source>
</evidence>
<feature type="region of interest" description="Disordered" evidence="1">
    <location>
        <begin position="37"/>
        <end position="108"/>
    </location>
</feature>
<comment type="caution">
    <text evidence="2">The sequence shown here is derived from an EMBL/GenBank/DDBJ whole genome shotgun (WGS) entry which is preliminary data.</text>
</comment>
<name>A0ABQ2MVG9_9ACTN</name>
<organism evidence="2 3">
    <name type="scientific">Streptomyces lasiicapitis</name>
    <dbReference type="NCBI Taxonomy" id="1923961"/>
    <lineage>
        <taxon>Bacteria</taxon>
        <taxon>Bacillati</taxon>
        <taxon>Actinomycetota</taxon>
        <taxon>Actinomycetes</taxon>
        <taxon>Kitasatosporales</taxon>
        <taxon>Streptomycetaceae</taxon>
        <taxon>Streptomyces</taxon>
    </lineage>
</organism>
<dbReference type="RefSeq" id="WP_189177591.1">
    <property type="nucleotide sequence ID" value="NZ_BMNG01000026.1"/>
</dbReference>
<reference evidence="3" key="1">
    <citation type="journal article" date="2019" name="Int. J. Syst. Evol. Microbiol.">
        <title>The Global Catalogue of Microorganisms (GCM) 10K type strain sequencing project: providing services to taxonomists for standard genome sequencing and annotation.</title>
        <authorList>
            <consortium name="The Broad Institute Genomics Platform"/>
            <consortium name="The Broad Institute Genome Sequencing Center for Infectious Disease"/>
            <person name="Wu L."/>
            <person name="Ma J."/>
        </authorList>
    </citation>
    <scope>NUCLEOTIDE SEQUENCE [LARGE SCALE GENOMIC DNA]</scope>
    <source>
        <strain evidence="3">CGMCC 4.7349</strain>
    </source>
</reference>
<protein>
    <recommendedName>
        <fullName evidence="4">Secreted protein</fullName>
    </recommendedName>
</protein>
<keyword evidence="3" id="KW-1185">Reference proteome</keyword>
<evidence type="ECO:0000313" key="3">
    <source>
        <dbReference type="Proteomes" id="UP000656881"/>
    </source>
</evidence>
<feature type="compositionally biased region" description="Low complexity" evidence="1">
    <location>
        <begin position="41"/>
        <end position="55"/>
    </location>
</feature>
<gene>
    <name evidence="2" type="ORF">GCM10012286_79830</name>
</gene>